<evidence type="ECO:0000256" key="1">
    <source>
        <dbReference type="ARBA" id="ARBA00004613"/>
    </source>
</evidence>
<name>A0A5C7W136_9PROT</name>
<proteinExistence type="predicted"/>
<organism evidence="3 4">
    <name type="scientific">Nitrosomonas oligotropha</name>
    <dbReference type="NCBI Taxonomy" id="42354"/>
    <lineage>
        <taxon>Bacteria</taxon>
        <taxon>Pseudomonadati</taxon>
        <taxon>Pseudomonadota</taxon>
        <taxon>Betaproteobacteria</taxon>
        <taxon>Nitrosomonadales</taxon>
        <taxon>Nitrosomonadaceae</taxon>
        <taxon>Nitrosomonas</taxon>
    </lineage>
</organism>
<dbReference type="Pfam" id="PF00353">
    <property type="entry name" value="HemolysinCabind"/>
    <property type="match status" value="7"/>
</dbReference>
<dbReference type="InterPro" id="IPR018511">
    <property type="entry name" value="Hemolysin-typ_Ca-bd_CS"/>
</dbReference>
<gene>
    <name evidence="3" type="ORF">E6Q60_01075</name>
</gene>
<evidence type="ECO:0000313" key="3">
    <source>
        <dbReference type="EMBL" id="TXI30593.1"/>
    </source>
</evidence>
<sequence>MTNVTGTNGNDIISPALVSEGVVGIPTAGDDIILALDGNDALSGGGGNDTLDGGEGDDHLIGNGDDSMPGALPVFWNKLDSSSGSAVYSEIGPDLADAGSETTFVPGFFGNAVTLAGSYSSTQRIHNLTLNGLDSLLSPNHGTVELWYYQTAAPVAFQYNAYRLFDGAFGFDPGIGITIYEDGDASNGGGRILFNLGNGAELVYAKDANGDIGYDVSSRSGQWLHIAATWDSGGINGSADTMRVYLNNEIIETSQTALPASAFGSSADIAGGNDGEIAGKFLADNLKLWDFAKTDFSDRFSEGLPVAVSDDDILLGGDGNDILEGNGGNDLLTGGAGSDCFAGSPADLNGDRITDFTAADSVVVQGVRFKSTALSVEKHPEGWLDLSIDTDDSGSADTFLKLDGFFHGIFQVLPSAPEGDATTEIRFIPDLSNQMPEAVDDNAVTAYGTPVAINILSNDSDPDGDVLQIDGVTDPVSGSLAFYSDSGTITYLPNEGFSGTDSFTYSVTDRFGGTDTATVSIAVEPRPEHAPVAQDDYFYGMIGDTVFGNVLANDFDPDGDTPGIVSGPVGVNGSFSASVWGSGNYGTYEITDGKGGFASAAIYVDGIPIPTPDPTPWPPVEDPLPPEEVPPVSWPVPPAFEPWPPEGWIPPEIPDEGWWLDTPGDDTKTGTGNNDGMIFGAGSDVGSGGDGDDKMSGSNIPSANSVDIDVWSSKTTSSNESYIWSEGVTVDGELKDKTIVEFRQGDDGKLYFAVNVNGTWAGAYEYTGGDTPPSPDSPWYDNLRPGQNLNDTLSGERGNDVAEGGIGNDVLKGGADEDVLNGGVGGDSLDGGTGDDGLWGDFGDDELWGGDGDDRMWGGLENLPYYPDQDPGGIMPLPYFPDDDWMDGGTGNDWIFAGYGNDIMYGGDGIDSMYGGNGNDWMSGDTGNDWMYASVGDDSLYGGSGSDSLFGGDGNDNLFGGSSPSLVAMVNASNFVVNVSSNDLLSGGAGNDGLDGGEGEDILQGGSGTDILTGGLGKDIFQGTLAELNGDTITDFDKSDTIEVAGVRFGNDALAFTGSVLSIDADKNGIIDASINLNGASAAHFEASQSNPGNDAMTRIRIVESPVISITPLDAIKPEGNTGGTSFTFKVTREGDLSRESTVSYGVSGEIDAADFASGVLPGGTIIFTPGSAEQVLTLRVAGDTTPEMHEDFLVNLSNSINGTLQRAAAIGTILNDDQLLIRIGDAPIQARPGVWEQSWTNEHVSITHKADLTNVNEAYSRVLFSTANSGKLEGGDIFQGDLGVSGQTQKSSAIKQEIDGTEGLRFSLDEKANHVTFNLSSFFTNDDKTGMTEAGRVQFVNQNQIVKEVYFSADNSNGEKEISVELPAGFTDIVFASGALNNGNFVYGAYSNGTGSGFGAAPTAKHGSDYLIDDVSFGFGGIIPIGSTLPQNSIDSFVI</sequence>
<dbReference type="GO" id="GO:0005509">
    <property type="term" value="F:calcium ion binding"/>
    <property type="evidence" value="ECO:0007669"/>
    <property type="project" value="InterPro"/>
</dbReference>
<dbReference type="InterPro" id="IPR050557">
    <property type="entry name" value="RTX_toxin/Mannuronan_C5-epim"/>
</dbReference>
<dbReference type="Pfam" id="PF13385">
    <property type="entry name" value="Laminin_G_3"/>
    <property type="match status" value="1"/>
</dbReference>
<comment type="subcellular location">
    <subcellularLocation>
        <location evidence="1">Secreted</location>
    </subcellularLocation>
</comment>
<dbReference type="InterPro" id="IPR038081">
    <property type="entry name" value="CalX-like_sf"/>
</dbReference>
<accession>A0A5C7W136</accession>
<comment type="caution">
    <text evidence="3">The sequence shown here is derived from an EMBL/GenBank/DDBJ whole genome shotgun (WGS) entry which is preliminary data.</text>
</comment>
<dbReference type="Gene3D" id="2.60.40.2810">
    <property type="match status" value="1"/>
</dbReference>
<dbReference type="SUPFAM" id="SSF141072">
    <property type="entry name" value="CalX-like"/>
    <property type="match status" value="1"/>
</dbReference>
<dbReference type="InterPro" id="IPR001343">
    <property type="entry name" value="Hemolysn_Ca-bd"/>
</dbReference>
<evidence type="ECO:0000256" key="2">
    <source>
        <dbReference type="ARBA" id="ARBA00022525"/>
    </source>
</evidence>
<dbReference type="Proteomes" id="UP000321055">
    <property type="component" value="Unassembled WGS sequence"/>
</dbReference>
<dbReference type="InterPro" id="IPR011049">
    <property type="entry name" value="Serralysin-like_metalloprot_C"/>
</dbReference>
<dbReference type="PANTHER" id="PTHR38340">
    <property type="entry name" value="S-LAYER PROTEIN"/>
    <property type="match status" value="1"/>
</dbReference>
<dbReference type="PANTHER" id="PTHR38340:SF1">
    <property type="entry name" value="S-LAYER PROTEIN"/>
    <property type="match status" value="1"/>
</dbReference>
<dbReference type="EMBL" id="SSFX01000012">
    <property type="protein sequence ID" value="TXI30593.1"/>
    <property type="molecule type" value="Genomic_DNA"/>
</dbReference>
<dbReference type="Pfam" id="PF17963">
    <property type="entry name" value="Big_9"/>
    <property type="match status" value="2"/>
</dbReference>
<dbReference type="SUPFAM" id="SSF49899">
    <property type="entry name" value="Concanavalin A-like lectins/glucanases"/>
    <property type="match status" value="1"/>
</dbReference>
<dbReference type="Gene3D" id="2.60.40.2030">
    <property type="match status" value="1"/>
</dbReference>
<dbReference type="Gene3D" id="2.60.120.200">
    <property type="match status" value="1"/>
</dbReference>
<dbReference type="PROSITE" id="PS00330">
    <property type="entry name" value="HEMOLYSIN_CALCIUM"/>
    <property type="match status" value="7"/>
</dbReference>
<evidence type="ECO:0000313" key="4">
    <source>
        <dbReference type="Proteomes" id="UP000321055"/>
    </source>
</evidence>
<dbReference type="Gene3D" id="2.150.10.10">
    <property type="entry name" value="Serralysin-like metalloprotease, C-terminal"/>
    <property type="match status" value="5"/>
</dbReference>
<reference evidence="3 4" key="1">
    <citation type="submission" date="2018-09" db="EMBL/GenBank/DDBJ databases">
        <title>Metagenome Assembled Genomes from an Advanced Water Purification Facility.</title>
        <authorList>
            <person name="Stamps B.W."/>
            <person name="Spear J.R."/>
        </authorList>
    </citation>
    <scope>NUCLEOTIDE SEQUENCE [LARGE SCALE GENOMIC DNA]</scope>
    <source>
        <strain evidence="3">Bin_54_1</strain>
    </source>
</reference>
<dbReference type="GO" id="GO:0005576">
    <property type="term" value="C:extracellular region"/>
    <property type="evidence" value="ECO:0007669"/>
    <property type="project" value="UniProtKB-SubCell"/>
</dbReference>
<dbReference type="PRINTS" id="PR00313">
    <property type="entry name" value="CABNDNGRPT"/>
</dbReference>
<dbReference type="SUPFAM" id="SSF51120">
    <property type="entry name" value="beta-Roll"/>
    <property type="match status" value="3"/>
</dbReference>
<protein>
    <submittedName>
        <fullName evidence="3">Uncharacterized protein</fullName>
    </submittedName>
</protein>
<keyword evidence="2" id="KW-0964">Secreted</keyword>
<dbReference type="InterPro" id="IPR013320">
    <property type="entry name" value="ConA-like_dom_sf"/>
</dbReference>